<dbReference type="EMBL" id="AP017424">
    <property type="protein sequence ID" value="BAU81777.1"/>
    <property type="molecule type" value="Genomic_DNA"/>
</dbReference>
<dbReference type="KEGG" id="slau:SLA_0823"/>
<dbReference type="AlphaFoldDB" id="A0A160NTG5"/>
<gene>
    <name evidence="1" type="ORF">SLA_0823</name>
</gene>
<organism evidence="1 2">
    <name type="scientific">Streptomyces laurentii</name>
    <dbReference type="NCBI Taxonomy" id="39478"/>
    <lineage>
        <taxon>Bacteria</taxon>
        <taxon>Bacillati</taxon>
        <taxon>Actinomycetota</taxon>
        <taxon>Actinomycetes</taxon>
        <taxon>Kitasatosporales</taxon>
        <taxon>Streptomycetaceae</taxon>
        <taxon>Streptomyces</taxon>
    </lineage>
</organism>
<proteinExistence type="predicted"/>
<dbReference type="Proteomes" id="UP000217676">
    <property type="component" value="Chromosome"/>
</dbReference>
<evidence type="ECO:0000313" key="1">
    <source>
        <dbReference type="EMBL" id="BAU81777.1"/>
    </source>
</evidence>
<sequence>MRLRTFLARFRLMGAPGAAVVAVPDDRAGDPAAELGPVLSRLTGVQEQASEIRARAGDEAAALLREAARQAADIVADAQEQAGRVRTEAMASALAAARREEIALLAAGRSAAEQVRRRAGERIHGLADRVAGYALGRPDSLGSDAWAPGGSPV</sequence>
<protein>
    <submittedName>
        <fullName evidence="1">Uncharacterized protein</fullName>
    </submittedName>
</protein>
<reference evidence="1 2" key="1">
    <citation type="journal article" date="2016" name="Genome Announc.">
        <title>Complete Genome Sequence of Thiostrepton-Producing Streptomyces laurentii ATCC 31255.</title>
        <authorList>
            <person name="Doi K."/>
            <person name="Fujino Y."/>
            <person name="Nagayoshi Y."/>
            <person name="Ohshima T."/>
            <person name="Ogata S."/>
        </authorList>
    </citation>
    <scope>NUCLEOTIDE SEQUENCE [LARGE SCALE GENOMIC DNA]</scope>
    <source>
        <strain evidence="1 2">ATCC 31255</strain>
    </source>
</reference>
<keyword evidence="2" id="KW-1185">Reference proteome</keyword>
<dbReference type="Gene3D" id="1.20.5.2950">
    <property type="match status" value="1"/>
</dbReference>
<evidence type="ECO:0000313" key="2">
    <source>
        <dbReference type="Proteomes" id="UP000217676"/>
    </source>
</evidence>
<name>A0A160NTG5_STRLU</name>
<accession>A0A160NTG5</accession>